<dbReference type="VEuPathDB" id="FungiDB:BON22_2764"/>
<reference evidence="3" key="1">
    <citation type="journal article" date="2014" name="Genome Announc.">
        <title>Genome sequence of the yeast Cyberlindnera fabianii (Hansenula fabianii).</title>
        <authorList>
            <person name="Freel K.C."/>
            <person name="Sarilar V."/>
            <person name="Neuveglise C."/>
            <person name="Devillers H."/>
            <person name="Friedrich A."/>
            <person name="Schacherer J."/>
        </authorList>
    </citation>
    <scope>NUCLEOTIDE SEQUENCE</scope>
    <source>
        <strain evidence="3">YJS4271</strain>
    </source>
</reference>
<dbReference type="PANTHER" id="PTHR13318">
    <property type="entry name" value="PARTNER OF PAIRED, ISOFORM B-RELATED"/>
    <property type="match status" value="1"/>
</dbReference>
<accession>A0A061B6J5</accession>
<dbReference type="InterPro" id="IPR056451">
    <property type="entry name" value="Znf_Tbcl_Rhp7"/>
</dbReference>
<dbReference type="OrthoDB" id="1924287at2759"/>
<organism evidence="3">
    <name type="scientific">Cyberlindnera fabianii</name>
    <name type="common">Yeast</name>
    <name type="synonym">Hansenula fabianii</name>
    <dbReference type="NCBI Taxonomy" id="36022"/>
    <lineage>
        <taxon>Eukaryota</taxon>
        <taxon>Fungi</taxon>
        <taxon>Dikarya</taxon>
        <taxon>Ascomycota</taxon>
        <taxon>Saccharomycotina</taxon>
        <taxon>Saccharomycetes</taxon>
        <taxon>Phaffomycetales</taxon>
        <taxon>Phaffomycetaceae</taxon>
        <taxon>Cyberlindnera</taxon>
    </lineage>
</organism>
<protein>
    <submittedName>
        <fullName evidence="3">CYFA0S09e04808g1_1</fullName>
    </submittedName>
</protein>
<dbReference type="Pfam" id="PF23550">
    <property type="entry name" value="zf_Tbcl_Rhp7"/>
    <property type="match status" value="1"/>
</dbReference>
<evidence type="ECO:0000313" key="3">
    <source>
        <dbReference type="EMBL" id="CDR42495.1"/>
    </source>
</evidence>
<feature type="domain" description="DNA repair protein rhp7 treble clef" evidence="2">
    <location>
        <begin position="143"/>
        <end position="180"/>
    </location>
</feature>
<dbReference type="AlphaFoldDB" id="A0A061B6J5"/>
<dbReference type="GO" id="GO:0019005">
    <property type="term" value="C:SCF ubiquitin ligase complex"/>
    <property type="evidence" value="ECO:0007669"/>
    <property type="project" value="TreeGrafter"/>
</dbReference>
<sequence>MSRRQLKYRINSVENTAGPAEAIRGPNSALTEFLRQQGISAEGIRQRHMARVAAGEVEGTPEEEGELLQREGEAQMRVHIEENGEDVAEEVAVEEDPEELELRIAARRKRRAAAGKNDDDEYTDSEDEMAANGEGAVSGRRVVGEEETCAGCFKKFIINVYSKTSETGGYLCPECTDKQNEKERAIKKNQLLSRKKRQKLAVALLDRQDVKLPSLQDLAIKKVTDRIYDVDELGDIGDINLKKISRILCRNRSLGDNTLKLFLDPQLKKLEFWDCSALTISAYNQIAAYCPQIEELTLLMCGRLHNDNLKYFSTNLPHLHSMELDGPFLINNETWQSFFNSVGSRLKSFKLSNTHRFSDETLALMLEKCGENLESLKLSRLDGIKNKESYDLMPAYLTKLKDLEISYPHHEDLVDDALLINLLSINAETLTSLTLDGCSALTDDFLINGLRPFAGNLRKLSLQLLDQITSEGFVGLFHDWDANFGLNEVYLRKCFSLADDGIIEMLLHSGSSLVELSINSVKDLTAMTFQIMRCPNLTYLDCGFVRAVDDVMLELIGKNCPQLKVVDCYGNNRCTSKANIREGMRVIGRQSDTV</sequence>
<dbReference type="PhylomeDB" id="A0A061B6J5"/>
<dbReference type="SUPFAM" id="SSF52047">
    <property type="entry name" value="RNI-like"/>
    <property type="match status" value="2"/>
</dbReference>
<evidence type="ECO:0000259" key="2">
    <source>
        <dbReference type="Pfam" id="PF23550"/>
    </source>
</evidence>
<dbReference type="InterPro" id="IPR032675">
    <property type="entry name" value="LRR_dom_sf"/>
</dbReference>
<dbReference type="GO" id="GO:0031146">
    <property type="term" value="P:SCF-dependent proteasomal ubiquitin-dependent protein catabolic process"/>
    <property type="evidence" value="ECO:0007669"/>
    <property type="project" value="TreeGrafter"/>
</dbReference>
<feature type="compositionally biased region" description="Acidic residues" evidence="1">
    <location>
        <begin position="118"/>
        <end position="129"/>
    </location>
</feature>
<dbReference type="EMBL" id="LK052894">
    <property type="protein sequence ID" value="CDR42495.1"/>
    <property type="molecule type" value="Genomic_DNA"/>
</dbReference>
<name>A0A061B6J5_CYBFA</name>
<dbReference type="Gene3D" id="3.80.10.10">
    <property type="entry name" value="Ribonuclease Inhibitor"/>
    <property type="match status" value="1"/>
</dbReference>
<proteinExistence type="predicted"/>
<evidence type="ECO:0000256" key="1">
    <source>
        <dbReference type="SAM" id="MobiDB-lite"/>
    </source>
</evidence>
<feature type="region of interest" description="Disordered" evidence="1">
    <location>
        <begin position="108"/>
        <end position="131"/>
    </location>
</feature>
<gene>
    <name evidence="3" type="ORF">CYFA0S_09e04808g</name>
</gene>